<accession>A0AAP2CRF7</accession>
<evidence type="ECO:0000259" key="2">
    <source>
        <dbReference type="PROSITE" id="PS51384"/>
    </source>
</evidence>
<comment type="caution">
    <text evidence="3">The sequence shown here is derived from an EMBL/GenBank/DDBJ whole genome shotgun (WGS) entry which is preliminary data.</text>
</comment>
<dbReference type="PANTHER" id="PTHR30157:SF0">
    <property type="entry name" value="NADPH-DEPENDENT FERRIC-CHELATE REDUCTASE"/>
    <property type="match status" value="1"/>
</dbReference>
<dbReference type="RefSeq" id="WP_327794788.1">
    <property type="nucleotide sequence ID" value="NZ_JADQAZ010000003.1"/>
</dbReference>
<dbReference type="InterPro" id="IPR007037">
    <property type="entry name" value="SIP_rossman_dom"/>
</dbReference>
<dbReference type="InterPro" id="IPR039374">
    <property type="entry name" value="SIP_fam"/>
</dbReference>
<reference evidence="3 4" key="1">
    <citation type="journal article" date="2021" name="Arch. Microbiol.">
        <title>Harenicola maris gen. nov., sp. nov. isolated from the Sea of Japan shallow sediments.</title>
        <authorList>
            <person name="Romanenko L.A."/>
            <person name="Kurilenko V.V."/>
            <person name="Chernysheva N.Y."/>
            <person name="Tekutyeva L.A."/>
            <person name="Velansky P.V."/>
            <person name="Svetashev V.I."/>
            <person name="Isaeva M.P."/>
        </authorList>
    </citation>
    <scope>NUCLEOTIDE SEQUENCE [LARGE SCALE GENOMIC DNA]</scope>
    <source>
        <strain evidence="3 4">KMM 3653</strain>
    </source>
</reference>
<dbReference type="Gene3D" id="3.40.50.80">
    <property type="entry name" value="Nucleotide-binding domain of ferredoxin-NADP reductase (FNR) module"/>
    <property type="match status" value="1"/>
</dbReference>
<dbReference type="Pfam" id="PF04954">
    <property type="entry name" value="SIP"/>
    <property type="match status" value="1"/>
</dbReference>
<proteinExistence type="inferred from homology"/>
<organism evidence="3 4">
    <name type="scientific">Harenicola maris</name>
    <dbReference type="NCBI Taxonomy" id="2841044"/>
    <lineage>
        <taxon>Bacteria</taxon>
        <taxon>Pseudomonadati</taxon>
        <taxon>Pseudomonadota</taxon>
        <taxon>Alphaproteobacteria</taxon>
        <taxon>Rhodobacterales</taxon>
        <taxon>Paracoccaceae</taxon>
        <taxon>Harenicola</taxon>
    </lineage>
</organism>
<name>A0AAP2CRF7_9RHOB</name>
<feature type="domain" description="FAD-binding FR-type" evidence="2">
    <location>
        <begin position="120"/>
        <end position="243"/>
    </location>
</feature>
<dbReference type="AlphaFoldDB" id="A0AAP2CRF7"/>
<dbReference type="InterPro" id="IPR013113">
    <property type="entry name" value="SIP_FAD-bd"/>
</dbReference>
<dbReference type="PROSITE" id="PS51384">
    <property type="entry name" value="FAD_FR"/>
    <property type="match status" value="1"/>
</dbReference>
<dbReference type="Pfam" id="PF08021">
    <property type="entry name" value="FAD_binding_9"/>
    <property type="match status" value="1"/>
</dbReference>
<dbReference type="InterPro" id="IPR039261">
    <property type="entry name" value="FNR_nucleotide-bd"/>
</dbReference>
<gene>
    <name evidence="3" type="ORF">IV417_14315</name>
</gene>
<evidence type="ECO:0000313" key="3">
    <source>
        <dbReference type="EMBL" id="MBT0958560.1"/>
    </source>
</evidence>
<sequence length="361" mass="38879">MAQEMDGAAGAQAGQVTAQTLIPMAAPQELLAQYLAHMEASHAMTFAEARDGSRWFAQDGYRIELLAQAASLRVRLEAPGQGAMGFAKEGLVHHIAEIDEGLADAIRWSGAAQPEGELPENFRELTVLDSRVLFEGMQRVTLRYPGIGALAERGVHLRLILPRDPARPATWPVMGRNGAPVWPKGENALHARYVTLKNIRAACEEVDIDIVRHGTGMISRWAQQAKPGAIVGAMGPIGKDSLPAAKEYFIASDGTGLPVVAQMLARLSPQASGDVVVAMPERVDPAGYFPPTPLRVHTVPPQRFEGEILALAQAATAAGRTGYGFFAGEFANAQALRGHFKTELGLDKTRQISAAYWRRGH</sequence>
<comment type="similarity">
    <text evidence="1">Belongs to the SIP oxidoreductase family.</text>
</comment>
<dbReference type="SUPFAM" id="SSF63380">
    <property type="entry name" value="Riboflavin synthase domain-like"/>
    <property type="match status" value="1"/>
</dbReference>
<keyword evidence="4" id="KW-1185">Reference proteome</keyword>
<dbReference type="EMBL" id="JADQAZ010000003">
    <property type="protein sequence ID" value="MBT0958560.1"/>
    <property type="molecule type" value="Genomic_DNA"/>
</dbReference>
<dbReference type="Gene3D" id="2.40.30.10">
    <property type="entry name" value="Translation factors"/>
    <property type="match status" value="1"/>
</dbReference>
<dbReference type="GO" id="GO:0016491">
    <property type="term" value="F:oxidoreductase activity"/>
    <property type="evidence" value="ECO:0007669"/>
    <property type="project" value="InterPro"/>
</dbReference>
<dbReference type="InterPro" id="IPR017938">
    <property type="entry name" value="Riboflavin_synthase-like_b-brl"/>
</dbReference>
<evidence type="ECO:0000256" key="1">
    <source>
        <dbReference type="ARBA" id="ARBA00035644"/>
    </source>
</evidence>
<dbReference type="InterPro" id="IPR017927">
    <property type="entry name" value="FAD-bd_FR_type"/>
</dbReference>
<dbReference type="CDD" id="cd06193">
    <property type="entry name" value="siderophore_interacting"/>
    <property type="match status" value="1"/>
</dbReference>
<evidence type="ECO:0000313" key="4">
    <source>
        <dbReference type="Proteomes" id="UP001315686"/>
    </source>
</evidence>
<dbReference type="PANTHER" id="PTHR30157">
    <property type="entry name" value="FERRIC REDUCTASE, NADPH-DEPENDENT"/>
    <property type="match status" value="1"/>
</dbReference>
<dbReference type="Proteomes" id="UP001315686">
    <property type="component" value="Unassembled WGS sequence"/>
</dbReference>
<protein>
    <submittedName>
        <fullName evidence="3">Siderophore-interacting protein</fullName>
    </submittedName>
</protein>